<feature type="region of interest" description="Disordered" evidence="1">
    <location>
        <begin position="1"/>
        <end position="22"/>
    </location>
</feature>
<protein>
    <recommendedName>
        <fullName evidence="2">Protein kinase domain-containing protein</fullName>
    </recommendedName>
</protein>
<evidence type="ECO:0000313" key="3">
    <source>
        <dbReference type="EMBL" id="CAH1105458.1"/>
    </source>
</evidence>
<reference evidence="3" key="1">
    <citation type="submission" date="2022-01" db="EMBL/GenBank/DDBJ databases">
        <authorList>
            <person name="King R."/>
        </authorList>
    </citation>
    <scope>NUCLEOTIDE SEQUENCE</scope>
</reference>
<gene>
    <name evidence="3" type="ORF">PSYICH_LOCUS6268</name>
</gene>
<organism evidence="3 4">
    <name type="scientific">Psylliodes chrysocephalus</name>
    <dbReference type="NCBI Taxonomy" id="3402493"/>
    <lineage>
        <taxon>Eukaryota</taxon>
        <taxon>Metazoa</taxon>
        <taxon>Ecdysozoa</taxon>
        <taxon>Arthropoda</taxon>
        <taxon>Hexapoda</taxon>
        <taxon>Insecta</taxon>
        <taxon>Pterygota</taxon>
        <taxon>Neoptera</taxon>
        <taxon>Endopterygota</taxon>
        <taxon>Coleoptera</taxon>
        <taxon>Polyphaga</taxon>
        <taxon>Cucujiformia</taxon>
        <taxon>Chrysomeloidea</taxon>
        <taxon>Chrysomelidae</taxon>
        <taxon>Galerucinae</taxon>
        <taxon>Alticini</taxon>
        <taxon>Psylliodes</taxon>
    </lineage>
</organism>
<dbReference type="GO" id="GO:0005737">
    <property type="term" value="C:cytoplasm"/>
    <property type="evidence" value="ECO:0007669"/>
    <property type="project" value="TreeGrafter"/>
</dbReference>
<feature type="compositionally biased region" description="Polar residues" evidence="1">
    <location>
        <begin position="838"/>
        <end position="856"/>
    </location>
</feature>
<dbReference type="InterPro" id="IPR000719">
    <property type="entry name" value="Prot_kinase_dom"/>
</dbReference>
<dbReference type="GO" id="GO:0005524">
    <property type="term" value="F:ATP binding"/>
    <property type="evidence" value="ECO:0007669"/>
    <property type="project" value="InterPro"/>
</dbReference>
<feature type="compositionally biased region" description="Low complexity" evidence="1">
    <location>
        <begin position="527"/>
        <end position="537"/>
    </location>
</feature>
<evidence type="ECO:0000259" key="2">
    <source>
        <dbReference type="PROSITE" id="PS50011"/>
    </source>
</evidence>
<accession>A0A9P0CRX1</accession>
<feature type="region of interest" description="Disordered" evidence="1">
    <location>
        <begin position="711"/>
        <end position="856"/>
    </location>
</feature>
<evidence type="ECO:0000256" key="1">
    <source>
        <dbReference type="SAM" id="MobiDB-lite"/>
    </source>
</evidence>
<dbReference type="InterPro" id="IPR001245">
    <property type="entry name" value="Ser-Thr/Tyr_kinase_cat_dom"/>
</dbReference>
<feature type="compositionally biased region" description="Low complexity" evidence="1">
    <location>
        <begin position="584"/>
        <end position="594"/>
    </location>
</feature>
<proteinExistence type="predicted"/>
<dbReference type="Gene3D" id="3.30.200.20">
    <property type="entry name" value="Phosphorylase Kinase, domain 1"/>
    <property type="match status" value="1"/>
</dbReference>
<keyword evidence="4" id="KW-1185">Reference proteome</keyword>
<dbReference type="AlphaFoldDB" id="A0A9P0CRX1"/>
<feature type="region of interest" description="Disordered" evidence="1">
    <location>
        <begin position="463"/>
        <end position="594"/>
    </location>
</feature>
<dbReference type="PROSITE" id="PS00108">
    <property type="entry name" value="PROTEIN_KINASE_ST"/>
    <property type="match status" value="1"/>
</dbReference>
<feature type="compositionally biased region" description="Low complexity" evidence="1">
    <location>
        <begin position="789"/>
        <end position="804"/>
    </location>
</feature>
<feature type="compositionally biased region" description="Basic residues" evidence="1">
    <location>
        <begin position="766"/>
        <end position="775"/>
    </location>
</feature>
<dbReference type="PANTHER" id="PTHR44329:SF304">
    <property type="entry name" value="MITOGEN-ACTIVATED PROTEIN KINASE KINASE KINASE 13-LIKE ISOFORM X1"/>
    <property type="match status" value="1"/>
</dbReference>
<dbReference type="InterPro" id="IPR051681">
    <property type="entry name" value="Ser/Thr_Kinases-Pseudokinases"/>
</dbReference>
<dbReference type="Pfam" id="PF07714">
    <property type="entry name" value="PK_Tyr_Ser-Thr"/>
    <property type="match status" value="1"/>
</dbReference>
<dbReference type="PRINTS" id="PR00109">
    <property type="entry name" value="TYRKINASE"/>
</dbReference>
<name>A0A9P0CRX1_9CUCU</name>
<sequence>MHTPDGTLERGQAPPPYSHPVHTHQILRDGDLVLPQVTSLPNKDQFNNFTNGGIPIKDEFSLPKITNDYAVNIPGACQDSSPDSPQPANYDLKQGWINGIFGCLRPVLSIIGKGVVENKNPQDDWEIPFDQITDLKFLGSGGQGAVFSGMLNNVQVAVKKVSDLKDTDIRNLRKLNHPNIVKFKGVCTQETSCYCIVMEFCPYGPLFDLLKNQKNIVTINRVVSWAKQIANGMHYLHSHKIIHRDLKSPNVLIGENEVIKISDFGTSRTWNGVSEKMTFAGTVAWMAPEAIQELACSEKVDIWSFGIVLWELITCEVPYDGMNQGAIMYSVGSGKLIPPIPTTCPDGFKLIMQMCWKFNPRERPNFKLICNHLEIASVDILSKYEDKTFFETQESWKQEIRSQIYLFCEKLQKHKIEYQLKEEQLIKRRELELKHIRDIREVYDRRLEKVNQMLVELAGKMQQIERQRPPCRQRKILSRFNTRRKPGNQSTTPTSPECSLTSPDSPQTIPTKPPEYSRLKLQPDIATQSTTTQTTITSRKRHSRTNSNSPRNSRCSRTSSSRMSVVVDAETQTESMDISETDLSPATSCPTTSCASTTVYPQRVILQEFQGSTKDEGTNGNSVTLHYMIPHPEPVQIFTRPDGSRTPSPNIFESEDSVNRNIHPQISSEEDNLETIGRKVSAIKIDTMFSPENGNLSTNFCDIMRQRSFSETRDDLDSTEDAANDSVSDEEGEVYNQSLRRRSKQSPGTELIKLSLARRPIYPGRRSNRYKVNHHYQREPNASDEGNTSEYSISPSSKSSTLESNPDRMRRLSNLSNRSVKRPNDSLDRSSDSESEDNVTIATQAAYTSNKTENVV</sequence>
<dbReference type="GO" id="GO:0004674">
    <property type="term" value="F:protein serine/threonine kinase activity"/>
    <property type="evidence" value="ECO:0007669"/>
    <property type="project" value="TreeGrafter"/>
</dbReference>
<dbReference type="Gene3D" id="1.10.510.10">
    <property type="entry name" value="Transferase(Phosphotransferase) domain 1"/>
    <property type="match status" value="1"/>
</dbReference>
<evidence type="ECO:0000313" key="4">
    <source>
        <dbReference type="Proteomes" id="UP001153636"/>
    </source>
</evidence>
<feature type="compositionally biased region" description="Polar residues" evidence="1">
    <location>
        <begin position="570"/>
        <end position="582"/>
    </location>
</feature>
<feature type="compositionally biased region" description="Low complexity" evidence="1">
    <location>
        <begin position="545"/>
        <end position="564"/>
    </location>
</feature>
<dbReference type="GO" id="GO:0006950">
    <property type="term" value="P:response to stress"/>
    <property type="evidence" value="ECO:0007669"/>
    <property type="project" value="UniProtKB-ARBA"/>
</dbReference>
<dbReference type="OrthoDB" id="339325at2759"/>
<dbReference type="PANTHER" id="PTHR44329">
    <property type="entry name" value="SERINE/THREONINE-PROTEIN KINASE TNNI3K-RELATED"/>
    <property type="match status" value="1"/>
</dbReference>
<feature type="compositionally biased region" description="Basic and acidic residues" evidence="1">
    <location>
        <begin position="822"/>
        <end position="832"/>
    </location>
</feature>
<feature type="compositionally biased region" description="Basic residues" evidence="1">
    <location>
        <begin position="469"/>
        <end position="486"/>
    </location>
</feature>
<dbReference type="SMART" id="SM00220">
    <property type="entry name" value="S_TKc"/>
    <property type="match status" value="1"/>
</dbReference>
<feature type="domain" description="Protein kinase" evidence="2">
    <location>
        <begin position="132"/>
        <end position="375"/>
    </location>
</feature>
<dbReference type="InterPro" id="IPR011009">
    <property type="entry name" value="Kinase-like_dom_sf"/>
</dbReference>
<dbReference type="PROSITE" id="PS50011">
    <property type="entry name" value="PROTEIN_KINASE_DOM"/>
    <property type="match status" value="1"/>
</dbReference>
<dbReference type="SUPFAM" id="SSF56112">
    <property type="entry name" value="Protein kinase-like (PK-like)"/>
    <property type="match status" value="1"/>
</dbReference>
<feature type="compositionally biased region" description="Polar residues" evidence="1">
    <location>
        <begin position="487"/>
        <end position="510"/>
    </location>
</feature>
<dbReference type="InterPro" id="IPR008271">
    <property type="entry name" value="Ser/Thr_kinase_AS"/>
</dbReference>
<dbReference type="Proteomes" id="UP001153636">
    <property type="component" value="Chromosome 19"/>
</dbReference>
<dbReference type="EMBL" id="OV651831">
    <property type="protein sequence ID" value="CAH1105458.1"/>
    <property type="molecule type" value="Genomic_DNA"/>
</dbReference>
<feature type="compositionally biased region" description="Acidic residues" evidence="1">
    <location>
        <begin position="717"/>
        <end position="733"/>
    </location>
</feature>